<dbReference type="GeneID" id="39583071"/>
<name>A0A3N2PKL4_SODAK</name>
<feature type="compositionally biased region" description="Basic residues" evidence="1">
    <location>
        <begin position="126"/>
        <end position="145"/>
    </location>
</feature>
<feature type="compositionally biased region" description="Basic residues" evidence="1">
    <location>
        <begin position="47"/>
        <end position="59"/>
    </location>
</feature>
<dbReference type="Proteomes" id="UP000272025">
    <property type="component" value="Unassembled WGS sequence"/>
</dbReference>
<evidence type="ECO:0000256" key="1">
    <source>
        <dbReference type="SAM" id="MobiDB-lite"/>
    </source>
</evidence>
<feature type="region of interest" description="Disordered" evidence="1">
    <location>
        <begin position="41"/>
        <end position="80"/>
    </location>
</feature>
<evidence type="ECO:0000313" key="3">
    <source>
        <dbReference type="Proteomes" id="UP000272025"/>
    </source>
</evidence>
<feature type="region of interest" description="Disordered" evidence="1">
    <location>
        <begin position="114"/>
        <end position="149"/>
    </location>
</feature>
<accession>A0A3N2PKL4</accession>
<organism evidence="2 3">
    <name type="scientific">Sodiomyces alkalinus (strain CBS 110278 / VKM F-3762 / F11)</name>
    <name type="common">Alkaliphilic filamentous fungus</name>
    <dbReference type="NCBI Taxonomy" id="1314773"/>
    <lineage>
        <taxon>Eukaryota</taxon>
        <taxon>Fungi</taxon>
        <taxon>Dikarya</taxon>
        <taxon>Ascomycota</taxon>
        <taxon>Pezizomycotina</taxon>
        <taxon>Sordariomycetes</taxon>
        <taxon>Hypocreomycetidae</taxon>
        <taxon>Glomerellales</taxon>
        <taxon>Plectosphaerellaceae</taxon>
        <taxon>Sodiomyces</taxon>
    </lineage>
</organism>
<dbReference type="RefSeq" id="XP_028462878.1">
    <property type="nucleotide sequence ID" value="XM_028614593.1"/>
</dbReference>
<gene>
    <name evidence="2" type="ORF">SODALDRAFT_363763</name>
</gene>
<proteinExistence type="predicted"/>
<reference evidence="2 3" key="1">
    <citation type="journal article" date="2018" name="Mol. Ecol.">
        <title>The obligate alkalophilic soda-lake fungus Sodiomyces alkalinus has shifted to a protein diet.</title>
        <authorList>
            <person name="Grum-Grzhimaylo A.A."/>
            <person name="Falkoski D.L."/>
            <person name="van den Heuvel J."/>
            <person name="Valero-Jimenez C.A."/>
            <person name="Min B."/>
            <person name="Choi I.G."/>
            <person name="Lipzen A."/>
            <person name="Daum C.G."/>
            <person name="Aanen D.K."/>
            <person name="Tsang A."/>
            <person name="Henrissat B."/>
            <person name="Bilanenko E.N."/>
            <person name="de Vries R.P."/>
            <person name="van Kan J.A.L."/>
            <person name="Grigoriev I.V."/>
            <person name="Debets A.J.M."/>
        </authorList>
    </citation>
    <scope>NUCLEOTIDE SEQUENCE [LARGE SCALE GENOMIC DNA]</scope>
    <source>
        <strain evidence="2 3">F11</strain>
    </source>
</reference>
<dbReference type="EMBL" id="ML119062">
    <property type="protein sequence ID" value="ROT35072.1"/>
    <property type="molecule type" value="Genomic_DNA"/>
</dbReference>
<evidence type="ECO:0000313" key="2">
    <source>
        <dbReference type="EMBL" id="ROT35072.1"/>
    </source>
</evidence>
<keyword evidence="3" id="KW-1185">Reference proteome</keyword>
<dbReference type="AlphaFoldDB" id="A0A3N2PKL4"/>
<sequence>MPHIPFPFPSHQDTHQSLFIFHDIDPPPSTLFQFSHPDRLQQAISSKKPRVRPTWKRRGRGEEQEEHGETQTSAKNQAEKEQQTTFIFIRATTCVTALLCLHCTVLLSPQPGPHHIANPQPDRPWGGKKRQKKKTKNKQNPFRRSRPPEPIIHAVERASSSGPARQEQRGELCVFVGAGNLGAGEPIAVSLLGKISGTDGYPTEKTTDFVSVPSNCSQQRLKQCDAAAMIVAASAWYARRSSSM</sequence>
<protein>
    <submittedName>
        <fullName evidence="2">Uncharacterized protein</fullName>
    </submittedName>
</protein>